<dbReference type="EC" id="2.3.1.48" evidence="3"/>
<dbReference type="Pfam" id="PF11717">
    <property type="entry name" value="Tudor-knot"/>
    <property type="match status" value="1"/>
</dbReference>
<dbReference type="AlphaFoldDB" id="A0A1M2VZ16"/>
<sequence>MPKTFQPADAHVGDREVWIVMKNGVEQQAHVLERNEEDVYVHYVNTDKRLDEWVAARDVRPAAGGHEADVVSNGAGRKRKRGSIAGEGSRRTSSPSKPDAGAGTPQVKEEQDAAAPITEEEYDIEHRQQITAKRNFDKVIFGRWQIKTWYFSPYPLSEAEADDGGTPSVHTPHSAAKIPGVSRASIRAHGRTSDLLAGGLGRSHGHTGQHATLWVCDRCFKYMAEGLSWELHVKKCGRRSPPGRKVYQRGAHIIWEVDGAKEKLYCQNLSLFGKLFIDIKTLFFDCDNFLFYILTDADSQRDHVLGFFSKEKVSYDDYNLACIVVLPPYQKKGYGMLLIEFSYELSRRAGKVGTPERPLSDLGLRSYLTYWISTLVRFFRRLLSVLPPDTAQVVTTGPVGDVSDAFVQSPARDTEDGSSISRTKKRKSTKGWDGEEIPAAARALRTAQANDMNDPMWASLRALETTAHADGSATTHVVVRCTLADVARATNLRVEDAAFALNECGLLVRRRADDSPAPAKATNGEHGEADGEGAGGVGVVIAVTREMVEAVAKQRDVKRMCMDLAHVLL</sequence>
<gene>
    <name evidence="16" type="ORF">TRAPUB_10556</name>
</gene>
<dbReference type="GO" id="GO:0006355">
    <property type="term" value="P:regulation of DNA-templated transcription"/>
    <property type="evidence" value="ECO:0007669"/>
    <property type="project" value="InterPro"/>
</dbReference>
<keyword evidence="8" id="KW-0007">Acetylation</keyword>
<dbReference type="InterPro" id="IPR050603">
    <property type="entry name" value="MYST_HAT"/>
</dbReference>
<dbReference type="InterPro" id="IPR002717">
    <property type="entry name" value="HAT_MYST-type"/>
</dbReference>
<dbReference type="GO" id="GO:0005634">
    <property type="term" value="C:nucleus"/>
    <property type="evidence" value="ECO:0007669"/>
    <property type="project" value="UniProtKB-SubCell"/>
</dbReference>
<comment type="caution">
    <text evidence="16">The sequence shown here is derived from an EMBL/GenBank/DDBJ whole genome shotgun (WGS) entry which is preliminary data.</text>
</comment>
<comment type="similarity">
    <text evidence="2">Belongs to the MYST (SAS/MOZ) family.</text>
</comment>
<organism evidence="16 17">
    <name type="scientific">Trametes pubescens</name>
    <name type="common">White-rot fungus</name>
    <dbReference type="NCBI Taxonomy" id="154538"/>
    <lineage>
        <taxon>Eukaryota</taxon>
        <taxon>Fungi</taxon>
        <taxon>Dikarya</taxon>
        <taxon>Basidiomycota</taxon>
        <taxon>Agaricomycotina</taxon>
        <taxon>Agaricomycetes</taxon>
        <taxon>Polyporales</taxon>
        <taxon>Polyporaceae</taxon>
        <taxon>Trametes</taxon>
    </lineage>
</organism>
<dbReference type="EMBL" id="MNAD01000446">
    <property type="protein sequence ID" value="OJT12859.1"/>
    <property type="molecule type" value="Genomic_DNA"/>
</dbReference>
<dbReference type="CDD" id="cd04301">
    <property type="entry name" value="NAT_SF"/>
    <property type="match status" value="1"/>
</dbReference>
<dbReference type="OrthoDB" id="787137at2759"/>
<dbReference type="InterPro" id="IPR025995">
    <property type="entry name" value="Tudor-knot"/>
</dbReference>
<dbReference type="GO" id="GO:0046972">
    <property type="term" value="F:histone H4K16 acetyltransferase activity"/>
    <property type="evidence" value="ECO:0007669"/>
    <property type="project" value="TreeGrafter"/>
</dbReference>
<proteinExistence type="inferred from homology"/>
<feature type="region of interest" description="Disordered" evidence="14">
    <location>
        <begin position="162"/>
        <end position="183"/>
    </location>
</feature>
<dbReference type="PANTHER" id="PTHR10615:SF219">
    <property type="entry name" value="HISTONE ACETYLTRANSFERASE KAT5"/>
    <property type="match status" value="1"/>
</dbReference>
<keyword evidence="9" id="KW-0805">Transcription regulation</keyword>
<dbReference type="Pfam" id="PF01853">
    <property type="entry name" value="MOZ_SAS"/>
    <property type="match status" value="1"/>
</dbReference>
<dbReference type="SUPFAM" id="SSF55729">
    <property type="entry name" value="Acyl-CoA N-acyltransferases (Nat)"/>
    <property type="match status" value="1"/>
</dbReference>
<evidence type="ECO:0000256" key="5">
    <source>
        <dbReference type="ARBA" id="ARBA00022723"/>
    </source>
</evidence>
<dbReference type="InterPro" id="IPR016181">
    <property type="entry name" value="Acyl_CoA_acyltransferase"/>
</dbReference>
<dbReference type="SUPFAM" id="SSF54160">
    <property type="entry name" value="Chromo domain-like"/>
    <property type="match status" value="1"/>
</dbReference>
<evidence type="ECO:0000256" key="8">
    <source>
        <dbReference type="ARBA" id="ARBA00022990"/>
    </source>
</evidence>
<dbReference type="GO" id="GO:0035267">
    <property type="term" value="C:NuA4 histone acetyltransferase complex"/>
    <property type="evidence" value="ECO:0007669"/>
    <property type="project" value="TreeGrafter"/>
</dbReference>
<keyword evidence="5" id="KW-0479">Metal-binding</keyword>
<name>A0A1M2VZ16_TRAPU</name>
<keyword evidence="17" id="KW-1185">Reference proteome</keyword>
<evidence type="ECO:0000313" key="16">
    <source>
        <dbReference type="EMBL" id="OJT12859.1"/>
    </source>
</evidence>
<dbReference type="STRING" id="154538.A0A1M2VZ16"/>
<evidence type="ECO:0000256" key="1">
    <source>
        <dbReference type="ARBA" id="ARBA00004123"/>
    </source>
</evidence>
<evidence type="ECO:0000256" key="14">
    <source>
        <dbReference type="SAM" id="MobiDB-lite"/>
    </source>
</evidence>
<evidence type="ECO:0000313" key="17">
    <source>
        <dbReference type="Proteomes" id="UP000184267"/>
    </source>
</evidence>
<feature type="region of interest" description="Disordered" evidence="14">
    <location>
        <begin position="62"/>
        <end position="115"/>
    </location>
</feature>
<comment type="subcellular location">
    <subcellularLocation>
        <location evidence="1">Nucleus</location>
    </subcellularLocation>
</comment>
<evidence type="ECO:0000256" key="4">
    <source>
        <dbReference type="ARBA" id="ARBA00022679"/>
    </source>
</evidence>
<accession>A0A1M2VZ16</accession>
<evidence type="ECO:0000256" key="9">
    <source>
        <dbReference type="ARBA" id="ARBA00023015"/>
    </source>
</evidence>
<feature type="region of interest" description="Disordered" evidence="14">
    <location>
        <begin position="405"/>
        <end position="435"/>
    </location>
</feature>
<dbReference type="Proteomes" id="UP000184267">
    <property type="component" value="Unassembled WGS sequence"/>
</dbReference>
<keyword evidence="11" id="KW-0539">Nucleus</keyword>
<reference evidence="16 17" key="1">
    <citation type="submission" date="2016-10" db="EMBL/GenBank/DDBJ databases">
        <title>Genome sequence of the basidiomycete white-rot fungus Trametes pubescens.</title>
        <authorList>
            <person name="Makela M.R."/>
            <person name="Granchi Z."/>
            <person name="Peng M."/>
            <person name="De Vries R.P."/>
            <person name="Grigoriev I."/>
            <person name="Riley R."/>
            <person name="Hilden K."/>
        </authorList>
    </citation>
    <scope>NUCLEOTIDE SEQUENCE [LARGE SCALE GENOMIC DNA]</scope>
    <source>
        <strain evidence="16 17">FBCC735</strain>
    </source>
</reference>
<keyword evidence="10" id="KW-0804">Transcription</keyword>
<evidence type="ECO:0000256" key="11">
    <source>
        <dbReference type="ARBA" id="ARBA00023242"/>
    </source>
</evidence>
<feature type="domain" description="MYST-type HAT" evidence="15">
    <location>
        <begin position="131"/>
        <end position="569"/>
    </location>
</feature>
<dbReference type="Gene3D" id="1.10.10.10">
    <property type="entry name" value="Winged helix-like DNA-binding domain superfamily/Winged helix DNA-binding domain"/>
    <property type="match status" value="1"/>
</dbReference>
<feature type="active site" description="Proton donor/acceptor" evidence="13">
    <location>
        <position position="356"/>
    </location>
</feature>
<evidence type="ECO:0000256" key="3">
    <source>
        <dbReference type="ARBA" id="ARBA00013184"/>
    </source>
</evidence>
<dbReference type="OMA" id="FKYMAEG"/>
<evidence type="ECO:0000256" key="10">
    <source>
        <dbReference type="ARBA" id="ARBA00023163"/>
    </source>
</evidence>
<dbReference type="InterPro" id="IPR036388">
    <property type="entry name" value="WH-like_DNA-bd_sf"/>
</dbReference>
<dbReference type="GO" id="GO:0008270">
    <property type="term" value="F:zinc ion binding"/>
    <property type="evidence" value="ECO:0007669"/>
    <property type="project" value="UniProtKB-KW"/>
</dbReference>
<evidence type="ECO:0000259" key="15">
    <source>
        <dbReference type="PROSITE" id="PS51726"/>
    </source>
</evidence>
<evidence type="ECO:0000256" key="12">
    <source>
        <dbReference type="ARBA" id="ARBA00023315"/>
    </source>
</evidence>
<dbReference type="InterPro" id="IPR016197">
    <property type="entry name" value="Chromo-like_dom_sf"/>
</dbReference>
<dbReference type="Gene3D" id="3.40.630.30">
    <property type="match status" value="1"/>
</dbReference>
<dbReference type="Gene3D" id="3.30.60.60">
    <property type="entry name" value="N-acetyl transferase-like"/>
    <property type="match status" value="1"/>
</dbReference>
<evidence type="ECO:0000256" key="7">
    <source>
        <dbReference type="ARBA" id="ARBA00022833"/>
    </source>
</evidence>
<keyword evidence="7" id="KW-0862">Zinc</keyword>
<dbReference type="InterPro" id="IPR040706">
    <property type="entry name" value="Zf-MYST"/>
</dbReference>
<keyword evidence="6" id="KW-0863">Zinc-finger</keyword>
<dbReference type="Pfam" id="PF17772">
    <property type="entry name" value="zf-MYST"/>
    <property type="match status" value="1"/>
</dbReference>
<keyword evidence="12" id="KW-0012">Acyltransferase</keyword>
<dbReference type="Gene3D" id="2.30.30.140">
    <property type="match status" value="1"/>
</dbReference>
<evidence type="ECO:0000256" key="13">
    <source>
        <dbReference type="PIRSR" id="PIRSR602717-51"/>
    </source>
</evidence>
<evidence type="ECO:0000256" key="6">
    <source>
        <dbReference type="ARBA" id="ARBA00022771"/>
    </source>
</evidence>
<protein>
    <recommendedName>
        <fullName evidence="3">histone acetyltransferase</fullName>
        <ecNumber evidence="3">2.3.1.48</ecNumber>
    </recommendedName>
</protein>
<evidence type="ECO:0000256" key="2">
    <source>
        <dbReference type="ARBA" id="ARBA00010107"/>
    </source>
</evidence>
<dbReference type="PANTHER" id="PTHR10615">
    <property type="entry name" value="HISTONE ACETYLTRANSFERASE"/>
    <property type="match status" value="1"/>
</dbReference>
<dbReference type="PROSITE" id="PS51726">
    <property type="entry name" value="MYST_HAT"/>
    <property type="match status" value="1"/>
</dbReference>
<keyword evidence="4 16" id="KW-0808">Transferase</keyword>